<dbReference type="Proteomes" id="UP000799755">
    <property type="component" value="Unassembled WGS sequence"/>
</dbReference>
<organism evidence="1 2">
    <name type="scientific">Lindgomyces ingoldianus</name>
    <dbReference type="NCBI Taxonomy" id="673940"/>
    <lineage>
        <taxon>Eukaryota</taxon>
        <taxon>Fungi</taxon>
        <taxon>Dikarya</taxon>
        <taxon>Ascomycota</taxon>
        <taxon>Pezizomycotina</taxon>
        <taxon>Dothideomycetes</taxon>
        <taxon>Pleosporomycetidae</taxon>
        <taxon>Pleosporales</taxon>
        <taxon>Lindgomycetaceae</taxon>
        <taxon>Lindgomyces</taxon>
    </lineage>
</organism>
<evidence type="ECO:0000313" key="1">
    <source>
        <dbReference type="EMBL" id="KAF2470869.1"/>
    </source>
</evidence>
<proteinExistence type="predicted"/>
<comment type="caution">
    <text evidence="1">The sequence shown here is derived from an EMBL/GenBank/DDBJ whole genome shotgun (WGS) entry which is preliminary data.</text>
</comment>
<gene>
    <name evidence="1" type="ORF">BDR25DRAFT_393545</name>
</gene>
<accession>A0ACB6QV02</accession>
<evidence type="ECO:0000313" key="2">
    <source>
        <dbReference type="Proteomes" id="UP000799755"/>
    </source>
</evidence>
<keyword evidence="2" id="KW-1185">Reference proteome</keyword>
<sequence>MHQLVEEQKYYCLADIELKVQIFCALSQPLSCCILTTPFHQHSTFISVSNDSELLPQLNPFYAFLHFEPLTRDPRPTHTVPEWRHSHAAVKRFSCGVSLNRRSNVSFFVSISSSHQAMINRDTAERLTTQIYFVSRRILQPKPLGIDAFSFGRLRKFALTSRYSTNLADATITYSSGGPISVLERHISEQRNKDTYNAHNSSVGYIGFLWEYFMDGIWDNSSQRL</sequence>
<name>A0ACB6QV02_9PLEO</name>
<reference evidence="1" key="1">
    <citation type="journal article" date="2020" name="Stud. Mycol.">
        <title>101 Dothideomycetes genomes: a test case for predicting lifestyles and emergence of pathogens.</title>
        <authorList>
            <person name="Haridas S."/>
            <person name="Albert R."/>
            <person name="Binder M."/>
            <person name="Bloem J."/>
            <person name="Labutti K."/>
            <person name="Salamov A."/>
            <person name="Andreopoulos B."/>
            <person name="Baker S."/>
            <person name="Barry K."/>
            <person name="Bills G."/>
            <person name="Bluhm B."/>
            <person name="Cannon C."/>
            <person name="Castanera R."/>
            <person name="Culley D."/>
            <person name="Daum C."/>
            <person name="Ezra D."/>
            <person name="Gonzalez J."/>
            <person name="Henrissat B."/>
            <person name="Kuo A."/>
            <person name="Liang C."/>
            <person name="Lipzen A."/>
            <person name="Lutzoni F."/>
            <person name="Magnuson J."/>
            <person name="Mondo S."/>
            <person name="Nolan M."/>
            <person name="Ohm R."/>
            <person name="Pangilinan J."/>
            <person name="Park H.-J."/>
            <person name="Ramirez L."/>
            <person name="Alfaro M."/>
            <person name="Sun H."/>
            <person name="Tritt A."/>
            <person name="Yoshinaga Y."/>
            <person name="Zwiers L.-H."/>
            <person name="Turgeon B."/>
            <person name="Goodwin S."/>
            <person name="Spatafora J."/>
            <person name="Crous P."/>
            <person name="Grigoriev I."/>
        </authorList>
    </citation>
    <scope>NUCLEOTIDE SEQUENCE</scope>
    <source>
        <strain evidence="1">ATCC 200398</strain>
    </source>
</reference>
<dbReference type="EMBL" id="MU003506">
    <property type="protein sequence ID" value="KAF2470869.1"/>
    <property type="molecule type" value="Genomic_DNA"/>
</dbReference>
<protein>
    <submittedName>
        <fullName evidence="1">Uncharacterized protein</fullName>
    </submittedName>
</protein>